<proteinExistence type="predicted"/>
<reference evidence="1" key="1">
    <citation type="journal article" date="2014" name="Appl. Environ. Microbiol.">
        <title>Characterization of a Multiresistant Mosaic Plasmid from a Fish Farm Sediment Exiguobacterium sp. Isolate Reveals Aggregation of Functional Clinic-Associated Antibiotic Resistance Genes.</title>
        <authorList>
            <person name="Yang J."/>
            <person name="Wang C."/>
            <person name="Wu J."/>
            <person name="Liu L."/>
            <person name="Zhang G."/>
            <person name="Feng J."/>
        </authorList>
    </citation>
    <scope>NUCLEOTIDE SEQUENCE</scope>
    <source>
        <strain evidence="1">S3-2</strain>
        <plasmid evidence="1">pMC1</plasmid>
    </source>
</reference>
<evidence type="ECO:0000313" key="1">
    <source>
        <dbReference type="EMBL" id="AHE40548.1"/>
    </source>
</evidence>
<dbReference type="EMBL" id="KF648874">
    <property type="protein sequence ID" value="AHE40548.1"/>
    <property type="molecule type" value="Genomic_DNA"/>
</dbReference>
<keyword evidence="1" id="KW-0614">Plasmid</keyword>
<protein>
    <submittedName>
        <fullName evidence="1">Uncharacterized protein</fullName>
    </submittedName>
</protein>
<organism evidence="1">
    <name type="scientific">Exiguobacterium sp. S3-2</name>
    <dbReference type="NCBI Taxonomy" id="1389960"/>
    <lineage>
        <taxon>Bacteria</taxon>
        <taxon>Bacillati</taxon>
        <taxon>Bacillota</taxon>
        <taxon>Bacilli</taxon>
        <taxon>Bacillales</taxon>
        <taxon>Bacillales Family XII. Incertae Sedis</taxon>
        <taxon>Exiguobacterium</taxon>
    </lineage>
</organism>
<dbReference type="AlphaFoldDB" id="V9Z8U1"/>
<geneLocation type="plasmid" evidence="1">
    <name>pMC1</name>
</geneLocation>
<name>V9Z8U1_9BACL</name>
<sequence>MYETGFSRPKEVEWMNYWSNELLSKDLRNSLLLLNWYKIIELNKGYLYQLTADVDDDDVYFMSEHARQMVGEELLYRRSEDLDDLED</sequence>
<accession>V9Z8U1</accession>